<feature type="region of interest" description="Disordered" evidence="1">
    <location>
        <begin position="527"/>
        <end position="552"/>
    </location>
</feature>
<dbReference type="AlphaFoldDB" id="A0A7X2L155"/>
<evidence type="ECO:0000256" key="1">
    <source>
        <dbReference type="SAM" id="MobiDB-lite"/>
    </source>
</evidence>
<dbReference type="GO" id="GO:0005198">
    <property type="term" value="F:structural molecule activity"/>
    <property type="evidence" value="ECO:0007669"/>
    <property type="project" value="InterPro"/>
</dbReference>
<proteinExistence type="predicted"/>
<protein>
    <submittedName>
        <fullName evidence="2">Phage portal protein</fullName>
    </submittedName>
</protein>
<dbReference type="RefSeq" id="WP_338115649.1">
    <property type="nucleotide sequence ID" value="NZ_WJXB01000001.1"/>
</dbReference>
<comment type="caution">
    <text evidence="2">The sequence shown here is derived from an EMBL/GenBank/DDBJ whole genome shotgun (WGS) entry which is preliminary data.</text>
</comment>
<keyword evidence="3" id="KW-1185">Reference proteome</keyword>
<dbReference type="Pfam" id="PF05136">
    <property type="entry name" value="Phage_portal_2"/>
    <property type="match status" value="1"/>
</dbReference>
<dbReference type="NCBIfam" id="TIGR01539">
    <property type="entry name" value="portal_lambda"/>
    <property type="match status" value="1"/>
</dbReference>
<accession>A0A7X2L155</accession>
<organism evidence="2 3">
    <name type="scientific">Paenibacillus monticola</name>
    <dbReference type="NCBI Taxonomy" id="2666075"/>
    <lineage>
        <taxon>Bacteria</taxon>
        <taxon>Bacillati</taxon>
        <taxon>Bacillota</taxon>
        <taxon>Bacilli</taxon>
        <taxon>Bacillales</taxon>
        <taxon>Paenibacillaceae</taxon>
        <taxon>Paenibacillus</taxon>
    </lineage>
</organism>
<evidence type="ECO:0000313" key="2">
    <source>
        <dbReference type="EMBL" id="MRN51981.1"/>
    </source>
</evidence>
<evidence type="ECO:0000313" key="3">
    <source>
        <dbReference type="Proteomes" id="UP000463051"/>
    </source>
</evidence>
<reference evidence="2 3" key="1">
    <citation type="submission" date="2019-11" db="EMBL/GenBank/DDBJ databases">
        <title>Paenibacillus monticola sp. nov., a novel PGPR strain isolated from mountain sample in China.</title>
        <authorList>
            <person name="Zhao Q."/>
            <person name="Li H.-P."/>
            <person name="Zhang J.-L."/>
        </authorList>
    </citation>
    <scope>NUCLEOTIDE SEQUENCE [LARGE SCALE GENOMIC DNA]</scope>
    <source>
        <strain evidence="2 3">LC-T2</strain>
    </source>
</reference>
<name>A0A7X2L155_9BACL</name>
<dbReference type="GO" id="GO:0019068">
    <property type="term" value="P:virion assembly"/>
    <property type="evidence" value="ECO:0007669"/>
    <property type="project" value="InterPro"/>
</dbReference>
<feature type="region of interest" description="Disordered" evidence="1">
    <location>
        <begin position="37"/>
        <end position="65"/>
    </location>
</feature>
<sequence>MNVVDKTIAWLSPIRALKREAARVHLSVMKQFTNSGYSHNGASRQKKSMQGWESTSRSPQEDVGSNLRLLRERSRDLYMSGGIAAGAINKNKSNILGSGLSLKCQLNYRMLDITPEQAKAWEDKTEFEFSLWAGSKIDHTGLNDFYDSQRIALTGWLLNGDSLGVVKYTDQPEMLNPYRLRLHLVEADRLNNPQQFAGQSFMGAESIEPGTFAELPSGGAIQNGVETDPSGKVVAYWISNKHPNSLVPTRKPISWARVEAINRVTGLPNCVFIVDPERPDQYRGVPYLAPVIEQIKQMNRYADAEIAAAIVNSFFAAFIKVDGTKNDIPFSNSIAPEDQIEMSAEDRLASYEMGPGTINVLGAGEDVTFGDPTHPTAGFDSFTMTMAKLAGSALDMPFEVLLGVFNSSYSASRAALLQAWRTFRDRRDWFAADFCQPLYETWLFEAISTGRIQAPGFFTDPARRKLWSAALWIGPSPGQIDPIKEVTASAMRINYGFSTFEKETSELTGMDWDSNVDVLRREWETRAGLPNINNPNTGPDEGGDKEDGNSKA</sequence>
<dbReference type="InterPro" id="IPR006429">
    <property type="entry name" value="Phage_lambda_portal"/>
</dbReference>
<gene>
    <name evidence="2" type="ORF">GJB61_03075</name>
</gene>
<dbReference type="EMBL" id="WJXB01000001">
    <property type="protein sequence ID" value="MRN51981.1"/>
    <property type="molecule type" value="Genomic_DNA"/>
</dbReference>
<dbReference type="Proteomes" id="UP000463051">
    <property type="component" value="Unassembled WGS sequence"/>
</dbReference>